<organism evidence="3 4">
    <name type="scientific">Vulcanimicrobium alpinum</name>
    <dbReference type="NCBI Taxonomy" id="3016050"/>
    <lineage>
        <taxon>Bacteria</taxon>
        <taxon>Bacillati</taxon>
        <taxon>Vulcanimicrobiota</taxon>
        <taxon>Vulcanimicrobiia</taxon>
        <taxon>Vulcanimicrobiales</taxon>
        <taxon>Vulcanimicrobiaceae</taxon>
        <taxon>Vulcanimicrobium</taxon>
    </lineage>
</organism>
<dbReference type="KEGG" id="vab:WPS_02910"/>
<dbReference type="Pfam" id="PF17765">
    <property type="entry name" value="MLTR_LBD"/>
    <property type="match status" value="1"/>
</dbReference>
<protein>
    <submittedName>
        <fullName evidence="3">Transcriptional regulator</fullName>
    </submittedName>
</protein>
<dbReference type="PANTHER" id="PTHR35010:SF2">
    <property type="entry name" value="BLL4672 PROTEIN"/>
    <property type="match status" value="1"/>
</dbReference>
<proteinExistence type="predicted"/>
<evidence type="ECO:0000313" key="4">
    <source>
        <dbReference type="Proteomes" id="UP001317532"/>
    </source>
</evidence>
<dbReference type="InterPro" id="IPR001387">
    <property type="entry name" value="Cro/C1-type_HTH"/>
</dbReference>
<evidence type="ECO:0000259" key="2">
    <source>
        <dbReference type="SMART" id="SM00530"/>
    </source>
</evidence>
<evidence type="ECO:0000313" key="3">
    <source>
        <dbReference type="EMBL" id="BDE05015.1"/>
    </source>
</evidence>
<dbReference type="EMBL" id="AP025523">
    <property type="protein sequence ID" value="BDE05015.1"/>
    <property type="molecule type" value="Genomic_DNA"/>
</dbReference>
<dbReference type="Pfam" id="PF13560">
    <property type="entry name" value="HTH_31"/>
    <property type="match status" value="1"/>
</dbReference>
<dbReference type="AlphaFoldDB" id="A0AAN1XSH4"/>
<dbReference type="SUPFAM" id="SSF47413">
    <property type="entry name" value="lambda repressor-like DNA-binding domains"/>
    <property type="match status" value="1"/>
</dbReference>
<sequence>MSDDFAAPLDARRAELRRFLRGRRRTTSPEVLGLPLASNRRRNAGVRIEELCAAAGVGITWYSALENGRPIRMSQKLLDAIASALAMSADERRYLFALAAPRDQPLPPAETIRGVLIALAENVEFGPAYVVDDRWNVLGWNAFAGTLFGFAPRGGGNLVERMFLDPSLRAIHLSWPRIADELVAVLHMNYAFAYEPARFDAFIERMRAASAEFAERWEAAGVRAMAPKRMRVAHPAYGTLTLETVGLQQSEHWHDRGSDWLIVQRHVDDGGGDSSDGDSGGASTSSA</sequence>
<dbReference type="InterPro" id="IPR010982">
    <property type="entry name" value="Lambda_DNA-bd_dom_sf"/>
</dbReference>
<name>A0AAN1XSH4_UNVUL</name>
<accession>A0AAN1XSH4</accession>
<gene>
    <name evidence="3" type="ORF">WPS_02910</name>
</gene>
<keyword evidence="4" id="KW-1185">Reference proteome</keyword>
<feature type="region of interest" description="Disordered" evidence="1">
    <location>
        <begin position="267"/>
        <end position="287"/>
    </location>
</feature>
<dbReference type="CDD" id="cd00093">
    <property type="entry name" value="HTH_XRE"/>
    <property type="match status" value="1"/>
</dbReference>
<feature type="domain" description="HTH cro/C1-type" evidence="2">
    <location>
        <begin position="36"/>
        <end position="92"/>
    </location>
</feature>
<evidence type="ECO:0000256" key="1">
    <source>
        <dbReference type="SAM" id="MobiDB-lite"/>
    </source>
</evidence>
<dbReference type="Gene3D" id="1.10.260.40">
    <property type="entry name" value="lambda repressor-like DNA-binding domains"/>
    <property type="match status" value="1"/>
</dbReference>
<dbReference type="PANTHER" id="PTHR35010">
    <property type="entry name" value="BLL4672 PROTEIN-RELATED"/>
    <property type="match status" value="1"/>
</dbReference>
<dbReference type="GO" id="GO:0003677">
    <property type="term" value="F:DNA binding"/>
    <property type="evidence" value="ECO:0007669"/>
    <property type="project" value="InterPro"/>
</dbReference>
<dbReference type="Gene3D" id="3.30.450.180">
    <property type="match status" value="1"/>
</dbReference>
<dbReference type="Proteomes" id="UP001317532">
    <property type="component" value="Chromosome"/>
</dbReference>
<dbReference type="InterPro" id="IPR041413">
    <property type="entry name" value="MLTR_LBD"/>
</dbReference>
<reference evidence="3 4" key="1">
    <citation type="journal article" date="2022" name="ISME Commun">
        <title>Vulcanimicrobium alpinus gen. nov. sp. nov., the first cultivated representative of the candidate phylum 'Eremiobacterota', is a metabolically versatile aerobic anoxygenic phototroph.</title>
        <authorList>
            <person name="Yabe S."/>
            <person name="Muto K."/>
            <person name="Abe K."/>
            <person name="Yokota A."/>
            <person name="Staudigel H."/>
            <person name="Tebo B.M."/>
        </authorList>
    </citation>
    <scope>NUCLEOTIDE SEQUENCE [LARGE SCALE GENOMIC DNA]</scope>
    <source>
        <strain evidence="3 4">WC8-2</strain>
    </source>
</reference>
<dbReference type="SMART" id="SM00530">
    <property type="entry name" value="HTH_XRE"/>
    <property type="match status" value="1"/>
</dbReference>